<dbReference type="GO" id="GO:0005524">
    <property type="term" value="F:ATP binding"/>
    <property type="evidence" value="ECO:0007669"/>
    <property type="project" value="UniProtKB-KW"/>
</dbReference>
<dbReference type="GO" id="GO:0043138">
    <property type="term" value="F:3'-5' DNA helicase activity"/>
    <property type="evidence" value="ECO:0007669"/>
    <property type="project" value="UniProtKB-EC"/>
</dbReference>
<evidence type="ECO:0000256" key="2">
    <source>
        <dbReference type="ARBA" id="ARBA00022723"/>
    </source>
</evidence>
<organism evidence="13">
    <name type="scientific">mine drainage metagenome</name>
    <dbReference type="NCBI Taxonomy" id="410659"/>
    <lineage>
        <taxon>unclassified sequences</taxon>
        <taxon>metagenomes</taxon>
        <taxon>ecological metagenomes</taxon>
    </lineage>
</organism>
<name>E6Q3L4_9ZZZZ</name>
<dbReference type="InterPro" id="IPR011545">
    <property type="entry name" value="DEAD/DEAH_box_helicase_dom"/>
</dbReference>
<dbReference type="GO" id="GO:0046872">
    <property type="term" value="F:metal ion binding"/>
    <property type="evidence" value="ECO:0007669"/>
    <property type="project" value="UniProtKB-KW"/>
</dbReference>
<dbReference type="GO" id="GO:0016787">
    <property type="term" value="F:hydrolase activity"/>
    <property type="evidence" value="ECO:0007669"/>
    <property type="project" value="UniProtKB-KW"/>
</dbReference>
<evidence type="ECO:0000256" key="4">
    <source>
        <dbReference type="ARBA" id="ARBA00022801"/>
    </source>
</evidence>
<keyword evidence="7" id="KW-0238">DNA-binding</keyword>
<dbReference type="SMART" id="SM00487">
    <property type="entry name" value="DEXDc"/>
    <property type="match status" value="1"/>
</dbReference>
<evidence type="ECO:0000256" key="3">
    <source>
        <dbReference type="ARBA" id="ARBA00022741"/>
    </source>
</evidence>
<dbReference type="EC" id="5.6.2.4" evidence="10"/>
<feature type="domain" description="Helicase C-terminal" evidence="12">
    <location>
        <begin position="220"/>
        <end position="393"/>
    </location>
</feature>
<dbReference type="PROSITE" id="PS51194">
    <property type="entry name" value="HELICASE_CTER"/>
    <property type="match status" value="1"/>
</dbReference>
<feature type="domain" description="Helicase ATP-binding" evidence="11">
    <location>
        <begin position="24"/>
        <end position="193"/>
    </location>
</feature>
<dbReference type="Gene3D" id="3.40.50.300">
    <property type="entry name" value="P-loop containing nucleotide triphosphate hydrolases"/>
    <property type="match status" value="2"/>
</dbReference>
<dbReference type="SMART" id="SM00490">
    <property type="entry name" value="HELICc"/>
    <property type="match status" value="1"/>
</dbReference>
<dbReference type="InterPro" id="IPR032284">
    <property type="entry name" value="RecQ_Zn-bd"/>
</dbReference>
<evidence type="ECO:0000256" key="5">
    <source>
        <dbReference type="ARBA" id="ARBA00022806"/>
    </source>
</evidence>
<dbReference type="InterPro" id="IPR004589">
    <property type="entry name" value="DNA_helicase_ATP-dep_RecQ"/>
</dbReference>
<dbReference type="InterPro" id="IPR014001">
    <property type="entry name" value="Helicase_ATP-bd"/>
</dbReference>
<dbReference type="GO" id="GO:0005737">
    <property type="term" value="C:cytoplasm"/>
    <property type="evidence" value="ECO:0007669"/>
    <property type="project" value="TreeGrafter"/>
</dbReference>
<evidence type="ECO:0000256" key="1">
    <source>
        <dbReference type="ARBA" id="ARBA00005446"/>
    </source>
</evidence>
<dbReference type="Gene3D" id="1.10.10.10">
    <property type="entry name" value="Winged helix-like DNA-binding domain superfamily/Winged helix DNA-binding domain"/>
    <property type="match status" value="1"/>
</dbReference>
<keyword evidence="3" id="KW-0547">Nucleotide-binding</keyword>
<dbReference type="Pfam" id="PF16124">
    <property type="entry name" value="RecQ_Zn_bind"/>
    <property type="match status" value="1"/>
</dbReference>
<dbReference type="GO" id="GO:0006310">
    <property type="term" value="P:DNA recombination"/>
    <property type="evidence" value="ECO:0007669"/>
    <property type="project" value="InterPro"/>
</dbReference>
<evidence type="ECO:0000256" key="10">
    <source>
        <dbReference type="ARBA" id="ARBA00034808"/>
    </source>
</evidence>
<dbReference type="InterPro" id="IPR027417">
    <property type="entry name" value="P-loop_NTPase"/>
</dbReference>
<keyword evidence="2" id="KW-0479">Metal-binding</keyword>
<keyword evidence="6" id="KW-0067">ATP-binding</keyword>
<dbReference type="PROSITE" id="PS51192">
    <property type="entry name" value="HELICASE_ATP_BIND_1"/>
    <property type="match status" value="1"/>
</dbReference>
<evidence type="ECO:0000259" key="11">
    <source>
        <dbReference type="PROSITE" id="PS51192"/>
    </source>
</evidence>
<dbReference type="GO" id="GO:0006281">
    <property type="term" value="P:DNA repair"/>
    <property type="evidence" value="ECO:0007669"/>
    <property type="project" value="TreeGrafter"/>
</dbReference>
<dbReference type="GO" id="GO:0005694">
    <property type="term" value="C:chromosome"/>
    <property type="evidence" value="ECO:0007669"/>
    <property type="project" value="TreeGrafter"/>
</dbReference>
<reference evidence="13" key="1">
    <citation type="submission" date="2009-10" db="EMBL/GenBank/DDBJ databases">
        <title>Diversity of trophic interactions inside an arsenic-rich microbial ecosystem.</title>
        <authorList>
            <person name="Bertin P.N."/>
            <person name="Heinrich-Salmeron A."/>
            <person name="Pelletier E."/>
            <person name="Goulhen-Chollet F."/>
            <person name="Arsene-Ploetze F."/>
            <person name="Gallien S."/>
            <person name="Calteau A."/>
            <person name="Vallenet D."/>
            <person name="Casiot C."/>
            <person name="Chane-Woon-Ming B."/>
            <person name="Giloteaux L."/>
            <person name="Barakat M."/>
            <person name="Bonnefoy V."/>
            <person name="Bruneel O."/>
            <person name="Chandler M."/>
            <person name="Cleiss J."/>
            <person name="Duran R."/>
            <person name="Elbaz-Poulichet F."/>
            <person name="Fonknechten N."/>
            <person name="Lauga B."/>
            <person name="Mornico D."/>
            <person name="Ortet P."/>
            <person name="Schaeffer C."/>
            <person name="Siguier P."/>
            <person name="Alexander Thil Smith A."/>
            <person name="Van Dorsselaer A."/>
            <person name="Weissenbach J."/>
            <person name="Medigue C."/>
            <person name="Le Paslier D."/>
        </authorList>
    </citation>
    <scope>NUCLEOTIDE SEQUENCE</scope>
</reference>
<dbReference type="PANTHER" id="PTHR13710">
    <property type="entry name" value="DNA HELICASE RECQ FAMILY MEMBER"/>
    <property type="match status" value="1"/>
</dbReference>
<evidence type="ECO:0000259" key="12">
    <source>
        <dbReference type="PROSITE" id="PS51194"/>
    </source>
</evidence>
<dbReference type="InterPro" id="IPR036388">
    <property type="entry name" value="WH-like_DNA-bd_sf"/>
</dbReference>
<dbReference type="AlphaFoldDB" id="E6Q3L4"/>
<dbReference type="FunFam" id="3.40.50.300:FF:001389">
    <property type="entry name" value="ATP-dependent DNA helicase RecQ"/>
    <property type="match status" value="1"/>
</dbReference>
<comment type="similarity">
    <text evidence="1">Belongs to the helicase family. RecQ subfamily.</text>
</comment>
<evidence type="ECO:0000313" key="13">
    <source>
        <dbReference type="EMBL" id="CBI01775.1"/>
    </source>
</evidence>
<dbReference type="EMBL" id="CABO01000024">
    <property type="protein sequence ID" value="CBI01775.1"/>
    <property type="molecule type" value="Genomic_DNA"/>
</dbReference>
<dbReference type="GO" id="GO:0003677">
    <property type="term" value="F:DNA binding"/>
    <property type="evidence" value="ECO:0007669"/>
    <property type="project" value="UniProtKB-KW"/>
</dbReference>
<accession>E6Q3L4</accession>
<evidence type="ECO:0000256" key="8">
    <source>
        <dbReference type="ARBA" id="ARBA00023235"/>
    </source>
</evidence>
<dbReference type="Pfam" id="PF00271">
    <property type="entry name" value="Helicase_C"/>
    <property type="match status" value="1"/>
</dbReference>
<keyword evidence="5 13" id="KW-0347">Helicase</keyword>
<proteinExistence type="inferred from homology"/>
<dbReference type="PANTHER" id="PTHR13710:SF105">
    <property type="entry name" value="ATP-DEPENDENT DNA HELICASE Q1"/>
    <property type="match status" value="1"/>
</dbReference>
<dbReference type="CDD" id="cd17920">
    <property type="entry name" value="DEXHc_RecQ"/>
    <property type="match status" value="1"/>
</dbReference>
<gene>
    <name evidence="13" type="ORF">CARN4_0766</name>
</gene>
<evidence type="ECO:0000256" key="9">
    <source>
        <dbReference type="ARBA" id="ARBA00034617"/>
    </source>
</evidence>
<sequence>MNLQGALHKWFGFENFFQGQEEVVLRVLAGNDTLAILATGGGKSLTYQLPALMLEGTTVVVSPLIALMKDQLDMLKARGITAVVAINSTLSEEQEARAMRRIAENEIKIVYTTPEKLEDERFVKILQSVRVPLFVVDEAHCISQWGHDFRPAYLALGSVVRKLGRPPILALTATATPAVREDILHQLGIENVQPIVRGFDRPNLIYETRKAEKEPDKLKTIERLFTGEDAIEGTGIIYTATIKNALAVCEFLTQRLGMPAEVYHSKLHKEDRTRVHELFMGEKIRAVVATNAFGLGIDKPNIRFVIHYDLPGSIEAYTQEAGRAGRDGLPSRCILIYRMSDTRVQTYFLTGKYPDIEDVQRVFGTIEVFGTQESGVAMVDLRKILQLPLTKLKVILALLRKAGYIDTVARSTYTVSEAARKNRKLVLNLANYETKRSYDQSKLAMMLQYAEATSCRRRFILNYFGESFTTENCGACDNCLRAATLPRVANIQGDGYGISEVVEHPKFGIGTIERAERDYVTVLFPSVGYKTLLASAIRRATAALS</sequence>
<evidence type="ECO:0000256" key="7">
    <source>
        <dbReference type="ARBA" id="ARBA00023125"/>
    </source>
</evidence>
<evidence type="ECO:0000256" key="6">
    <source>
        <dbReference type="ARBA" id="ARBA00022840"/>
    </source>
</evidence>
<comment type="catalytic activity">
    <reaction evidence="9">
        <text>Couples ATP hydrolysis with the unwinding of duplex DNA by translocating in the 3'-5' direction.</text>
        <dbReference type="EC" id="5.6.2.4"/>
    </reaction>
</comment>
<dbReference type="NCBIfam" id="TIGR00614">
    <property type="entry name" value="recQ_fam"/>
    <property type="match status" value="1"/>
</dbReference>
<dbReference type="Pfam" id="PF00270">
    <property type="entry name" value="DEAD"/>
    <property type="match status" value="1"/>
</dbReference>
<keyword evidence="4" id="KW-0378">Hydrolase</keyword>
<protein>
    <recommendedName>
        <fullName evidence="10">DNA 3'-5' helicase</fullName>
        <ecNumber evidence="10">5.6.2.4</ecNumber>
    </recommendedName>
</protein>
<comment type="caution">
    <text evidence="13">The sequence shown here is derived from an EMBL/GenBank/DDBJ whole genome shotgun (WGS) entry which is preliminary data.</text>
</comment>
<keyword evidence="8" id="KW-0413">Isomerase</keyword>
<dbReference type="SUPFAM" id="SSF52540">
    <property type="entry name" value="P-loop containing nucleoside triphosphate hydrolases"/>
    <property type="match status" value="1"/>
</dbReference>
<dbReference type="InterPro" id="IPR001650">
    <property type="entry name" value="Helicase_C-like"/>
</dbReference>
<dbReference type="GO" id="GO:0009378">
    <property type="term" value="F:four-way junction helicase activity"/>
    <property type="evidence" value="ECO:0007669"/>
    <property type="project" value="TreeGrafter"/>
</dbReference>